<evidence type="ECO:0000256" key="11">
    <source>
        <dbReference type="ARBA" id="ARBA00023014"/>
    </source>
</evidence>
<dbReference type="InterPro" id="IPR046867">
    <property type="entry name" value="AldOxase/xan_DH_MoCoBD2"/>
</dbReference>
<dbReference type="InterPro" id="IPR016166">
    <property type="entry name" value="FAD-bd_PCMH"/>
</dbReference>
<keyword evidence="4" id="KW-0500">Molybdenum</keyword>
<dbReference type="SUPFAM" id="SSF54292">
    <property type="entry name" value="2Fe-2S ferredoxin-like"/>
    <property type="match status" value="1"/>
</dbReference>
<sequence length="1386" mass="150974">MSDSERIVPECPAVADRLQGYSPELVFWLNGERMVLHNPDPTVLLADYLREIGLTGTKIGCAQGGCGACTVMVSRRTPEGDRHEAINACLRPLAALAGTHVTTVEGIGNVHDGLDPVQHRIAIGNGSQCGYCTPGFVMNMHSFLRAHDQPTEQAIENLFGGNLCRCTGYRPILSAMRTFASDYDPALDPCLKCEADPCFPLQVRTSPVPVSLTELPAPGEAARLHYSARGLHWIRPTALADAMELKRLLTAEIGRTNVRVVVGSTAGALYPQEKPRVLIDLSQVGELQGIAVESDGLRVGAAVSIQRLLDAASAQIVERDAAETAGLRELVRHGQYVAGIQVRNAGSIGGNIFVATSHTREGIPFASDMMTLLATLGATVTIRSAEYQEGRVTFPLLAMPVAEELPADALLESFHVPFGRRDEYVQTYRVARRPQMAHAIINAGFSCRVDDRGRAVPGEVRVVYGGVAPLNSRMPKTEQALAGKPWDDATLREALAVLRAECREQIVPMEEEGFTEEYREQLVESFFYKFFLHVADRVSAGAIASTNQSAADHPVRPVSTGQQICEIQADAGPPPRSIAKRMAFAQATGEAIYPLDERMPEGGCHGVMVMSDRPHAHFRFSGPAEGRDALQDLLKRKFPGFSAIVTADDIPPGGNNLIGLGFDDPVYSPGIVTHIGAPVCLAVARDRATAKRAAEYIRHECLKYEDLPAITTLEGAIAAGAVMPHNPEGAIHAPFVDVVRDGSDKAWVADPSRPVPGAHVVSGTMTTGAQAHFYLETFNALAIPGSYDEMTVIASTQNPNGDQASIARVLGVQINQINVRVGQIGGGFGGKQNRACFIGAAAAVAAHKLRRPVRIVHDRQTDMHMVGKRHPYRGDYHLAVNDEGQFLNARLNLHSEGGDTNDCSFAVIKGSVMMADGCYQIPTFRASGTVYRTNKASNTAMRTFGQVQPHLALEEAVEHAAHELSRQQGRKVRAEELRRRNLYRSDPGMVDADTTHFGQPLWYCDLREQWDQLYASSEFAARAEQVDEFNRTNRWRKRGISMVPLKYGIGFKQLPAMNTSTALVTVNRLDGSVLVTHGGVEMGQGLHTKIAQVAAGELNLPLESIRVAGNSTDTIANAPPTAASTGFDLNGGAVALACRALRQRIEQFCQEQEDAGSPARIENWRGDWQRLWPEIVSKAWLGRVNLSAVELYKAPHHDEAKDHFPKGRFFAYFTYAFSVSEVEIDVLTGESTVLRADIRYDAGRSLNPAIDIGQIEGGYVQGLGFVTTEEIRYDEEGRLETDNIWNYKPPCTKSIPLDLRVTLTPSTSERWSEQERARLLAVYSSKSASEPCLSLGNSAYFAIKNAIQAARRDLLGDDSWVEFGAPATCQKIQQACGVSPDRLTVD</sequence>
<keyword evidence="9" id="KW-0560">Oxidoreductase</keyword>
<dbReference type="Gene3D" id="3.30.390.50">
    <property type="entry name" value="CO dehydrogenase flavoprotein, C-terminal domain"/>
    <property type="match status" value="1"/>
</dbReference>
<dbReference type="InterPro" id="IPR036856">
    <property type="entry name" value="Ald_Oxase/Xan_DH_a/b_sf"/>
</dbReference>
<dbReference type="RefSeq" id="WP_406698075.1">
    <property type="nucleotide sequence ID" value="NZ_CP155447.1"/>
</dbReference>
<evidence type="ECO:0000256" key="1">
    <source>
        <dbReference type="ARBA" id="ARBA00001924"/>
    </source>
</evidence>
<evidence type="ECO:0000256" key="9">
    <source>
        <dbReference type="ARBA" id="ARBA00023002"/>
    </source>
</evidence>
<organism evidence="16">
    <name type="scientific">Singulisphaera sp. Ch08</name>
    <dbReference type="NCBI Taxonomy" id="3120278"/>
    <lineage>
        <taxon>Bacteria</taxon>
        <taxon>Pseudomonadati</taxon>
        <taxon>Planctomycetota</taxon>
        <taxon>Planctomycetia</taxon>
        <taxon>Isosphaerales</taxon>
        <taxon>Isosphaeraceae</taxon>
        <taxon>Singulisphaera</taxon>
    </lineage>
</organism>
<dbReference type="PROSITE" id="PS00197">
    <property type="entry name" value="2FE2S_FER_1"/>
    <property type="match status" value="1"/>
</dbReference>
<proteinExistence type="inferred from homology"/>
<dbReference type="InterPro" id="IPR016208">
    <property type="entry name" value="Ald_Oxase/xanthine_DH-like"/>
</dbReference>
<reference evidence="16" key="1">
    <citation type="submission" date="2024-05" db="EMBL/GenBank/DDBJ databases">
        <title>Planctomycetes of the genus Singulisphaera possess chitinolytic capabilities.</title>
        <authorList>
            <person name="Ivanova A."/>
        </authorList>
    </citation>
    <scope>NUCLEOTIDE SEQUENCE</scope>
    <source>
        <strain evidence="16">Ch08T</strain>
    </source>
</reference>
<protein>
    <submittedName>
        <fullName evidence="16">Molybdopterin cofactor-binding domain-containing protein</fullName>
    </submittedName>
</protein>
<dbReference type="Pfam" id="PF00941">
    <property type="entry name" value="FAD_binding_5"/>
    <property type="match status" value="1"/>
</dbReference>
<dbReference type="GO" id="GO:0051537">
    <property type="term" value="F:2 iron, 2 sulfur cluster binding"/>
    <property type="evidence" value="ECO:0007669"/>
    <property type="project" value="UniProtKB-KW"/>
</dbReference>
<dbReference type="Pfam" id="PF00111">
    <property type="entry name" value="Fer2"/>
    <property type="match status" value="1"/>
</dbReference>
<dbReference type="Gene3D" id="1.10.150.120">
    <property type="entry name" value="[2Fe-2S]-binding domain"/>
    <property type="match status" value="1"/>
</dbReference>
<dbReference type="FunFam" id="3.30.365.10:FF:000002">
    <property type="entry name" value="Xanthine dehydrogenase oxidase"/>
    <property type="match status" value="1"/>
</dbReference>
<evidence type="ECO:0000256" key="6">
    <source>
        <dbReference type="ARBA" id="ARBA00022714"/>
    </source>
</evidence>
<evidence type="ECO:0000256" key="4">
    <source>
        <dbReference type="ARBA" id="ARBA00022505"/>
    </source>
</evidence>
<dbReference type="PIRSF" id="PIRSF000127">
    <property type="entry name" value="Xanthine_DH"/>
    <property type="match status" value="1"/>
</dbReference>
<dbReference type="GO" id="GO:0005506">
    <property type="term" value="F:iron ion binding"/>
    <property type="evidence" value="ECO:0007669"/>
    <property type="project" value="InterPro"/>
</dbReference>
<comment type="cofactor">
    <cofactor evidence="1">
        <name>Mo-molybdopterin</name>
        <dbReference type="ChEBI" id="CHEBI:71302"/>
    </cofactor>
</comment>
<dbReference type="InterPro" id="IPR002888">
    <property type="entry name" value="2Fe-2S-bd"/>
</dbReference>
<dbReference type="InterPro" id="IPR001041">
    <property type="entry name" value="2Fe-2S_ferredoxin-type"/>
</dbReference>
<dbReference type="InterPro" id="IPR036010">
    <property type="entry name" value="2Fe-2S_ferredoxin-like_sf"/>
</dbReference>
<dbReference type="InterPro" id="IPR005107">
    <property type="entry name" value="CO_DH_flav_C"/>
</dbReference>
<dbReference type="Pfam" id="PF01799">
    <property type="entry name" value="Fer2_2"/>
    <property type="match status" value="1"/>
</dbReference>
<dbReference type="FunFam" id="3.10.20.30:FF:000015">
    <property type="entry name" value="Aldehyde oxidase 1"/>
    <property type="match status" value="1"/>
</dbReference>
<keyword evidence="11" id="KW-0411">Iron-sulfur</keyword>
<dbReference type="PROSITE" id="PS51387">
    <property type="entry name" value="FAD_PCMH"/>
    <property type="match status" value="1"/>
</dbReference>
<dbReference type="InterPro" id="IPR006058">
    <property type="entry name" value="2Fe2S_fd_BS"/>
</dbReference>
<comment type="cofactor">
    <cofactor evidence="12">
        <name>[2Fe-2S] cluster</name>
        <dbReference type="ChEBI" id="CHEBI:190135"/>
    </cofactor>
</comment>
<feature type="domain" description="FAD-binding PCMH-type" evidence="15">
    <location>
        <begin position="226"/>
        <end position="421"/>
    </location>
</feature>
<comment type="cofactor">
    <cofactor evidence="2">
        <name>FAD</name>
        <dbReference type="ChEBI" id="CHEBI:57692"/>
    </cofactor>
</comment>
<dbReference type="Gene3D" id="3.10.20.30">
    <property type="match status" value="1"/>
</dbReference>
<name>A0AAU7CJ22_9BACT</name>
<dbReference type="SUPFAM" id="SSF56003">
    <property type="entry name" value="Molybdenum cofactor-binding domain"/>
    <property type="match status" value="1"/>
</dbReference>
<accession>A0AAU7CJ22</accession>
<dbReference type="Pfam" id="PF02738">
    <property type="entry name" value="MoCoBD_1"/>
    <property type="match status" value="1"/>
</dbReference>
<dbReference type="SUPFAM" id="SSF56176">
    <property type="entry name" value="FAD-binding/transporter-associated domain-like"/>
    <property type="match status" value="1"/>
</dbReference>
<dbReference type="Gene3D" id="3.30.365.10">
    <property type="entry name" value="Aldehyde oxidase/xanthine dehydrogenase, molybdopterin binding domain"/>
    <property type="match status" value="4"/>
</dbReference>
<dbReference type="SMART" id="SM01008">
    <property type="entry name" value="Ald_Xan_dh_C"/>
    <property type="match status" value="1"/>
</dbReference>
<dbReference type="InterPro" id="IPR036884">
    <property type="entry name" value="2Fe-2S-bd_dom_sf"/>
</dbReference>
<evidence type="ECO:0000256" key="7">
    <source>
        <dbReference type="ARBA" id="ARBA00022723"/>
    </source>
</evidence>
<keyword evidence="5" id="KW-0285">Flavoprotein</keyword>
<dbReference type="PROSITE" id="PS51085">
    <property type="entry name" value="2FE2S_FER_2"/>
    <property type="match status" value="1"/>
</dbReference>
<gene>
    <name evidence="16" type="ORF">V5E97_04385</name>
</gene>
<keyword evidence="6" id="KW-0001">2Fe-2S</keyword>
<evidence type="ECO:0000256" key="2">
    <source>
        <dbReference type="ARBA" id="ARBA00001974"/>
    </source>
</evidence>
<dbReference type="EMBL" id="CP155447">
    <property type="protein sequence ID" value="XBH05264.1"/>
    <property type="molecule type" value="Genomic_DNA"/>
</dbReference>
<evidence type="ECO:0000259" key="15">
    <source>
        <dbReference type="PROSITE" id="PS51387"/>
    </source>
</evidence>
<dbReference type="PANTHER" id="PTHR45444:SF3">
    <property type="entry name" value="XANTHINE DEHYDROGENASE"/>
    <property type="match status" value="1"/>
</dbReference>
<evidence type="ECO:0000256" key="13">
    <source>
        <dbReference type="ARBA" id="ARBA00053029"/>
    </source>
</evidence>
<evidence type="ECO:0000313" key="16">
    <source>
        <dbReference type="EMBL" id="XBH05264.1"/>
    </source>
</evidence>
<dbReference type="InterPro" id="IPR008274">
    <property type="entry name" value="AldOxase/xan_DH_MoCoBD1"/>
</dbReference>
<evidence type="ECO:0000256" key="5">
    <source>
        <dbReference type="ARBA" id="ARBA00022630"/>
    </source>
</evidence>
<dbReference type="PANTHER" id="PTHR45444">
    <property type="entry name" value="XANTHINE DEHYDROGENASE"/>
    <property type="match status" value="1"/>
</dbReference>
<dbReference type="GO" id="GO:0071949">
    <property type="term" value="F:FAD binding"/>
    <property type="evidence" value="ECO:0007669"/>
    <property type="project" value="InterPro"/>
</dbReference>
<evidence type="ECO:0000256" key="12">
    <source>
        <dbReference type="ARBA" id="ARBA00034078"/>
    </source>
</evidence>
<dbReference type="SUPFAM" id="SSF47741">
    <property type="entry name" value="CO dehydrogenase ISP C-domain like"/>
    <property type="match status" value="1"/>
</dbReference>
<evidence type="ECO:0000256" key="3">
    <source>
        <dbReference type="ARBA" id="ARBA00006849"/>
    </source>
</evidence>
<dbReference type="InterPro" id="IPR012675">
    <property type="entry name" value="Beta-grasp_dom_sf"/>
</dbReference>
<dbReference type="Pfam" id="PF01315">
    <property type="entry name" value="Ald_Xan_dh_C"/>
    <property type="match status" value="1"/>
</dbReference>
<dbReference type="Gene3D" id="3.30.465.10">
    <property type="match status" value="1"/>
</dbReference>
<dbReference type="SUPFAM" id="SSF54665">
    <property type="entry name" value="CO dehydrogenase molybdoprotein N-domain-like"/>
    <property type="match status" value="1"/>
</dbReference>
<dbReference type="GO" id="GO:0016491">
    <property type="term" value="F:oxidoreductase activity"/>
    <property type="evidence" value="ECO:0007669"/>
    <property type="project" value="UniProtKB-KW"/>
</dbReference>
<comment type="similarity">
    <text evidence="3">Belongs to the xanthine dehydrogenase family.</text>
</comment>
<dbReference type="Gene3D" id="3.90.1170.50">
    <property type="entry name" value="Aldehyde oxidase/xanthine dehydrogenase, a/b hammerhead"/>
    <property type="match status" value="1"/>
</dbReference>
<dbReference type="InterPro" id="IPR000674">
    <property type="entry name" value="Ald_Oxase/Xan_DH_a/b"/>
</dbReference>
<comment type="cofactor">
    <cofactor evidence="13">
        <name>Mo-molybdopterin cytosine dinucleotide</name>
        <dbReference type="ChEBI" id="CHEBI:71308"/>
    </cofactor>
</comment>
<dbReference type="Pfam" id="PF20256">
    <property type="entry name" value="MoCoBD_2"/>
    <property type="match status" value="1"/>
</dbReference>
<keyword evidence="10" id="KW-0408">Iron</keyword>
<keyword evidence="7" id="KW-0479">Metal-binding</keyword>
<dbReference type="InterPro" id="IPR002346">
    <property type="entry name" value="Mopterin_DH_FAD-bd"/>
</dbReference>
<dbReference type="SMART" id="SM01092">
    <property type="entry name" value="CO_deh_flav_C"/>
    <property type="match status" value="1"/>
</dbReference>
<dbReference type="SUPFAM" id="SSF55447">
    <property type="entry name" value="CO dehydrogenase flavoprotein C-terminal domain-like"/>
    <property type="match status" value="1"/>
</dbReference>
<dbReference type="CDD" id="cd00207">
    <property type="entry name" value="fer2"/>
    <property type="match status" value="1"/>
</dbReference>
<evidence type="ECO:0000259" key="14">
    <source>
        <dbReference type="PROSITE" id="PS51085"/>
    </source>
</evidence>
<evidence type="ECO:0000256" key="10">
    <source>
        <dbReference type="ARBA" id="ARBA00023004"/>
    </source>
</evidence>
<keyword evidence="8" id="KW-0274">FAD</keyword>
<dbReference type="InterPro" id="IPR016169">
    <property type="entry name" value="FAD-bd_PCMH_sub2"/>
</dbReference>
<dbReference type="InterPro" id="IPR036318">
    <property type="entry name" value="FAD-bd_PCMH-like_sf"/>
</dbReference>
<dbReference type="InterPro" id="IPR036683">
    <property type="entry name" value="CO_DH_flav_C_dom_sf"/>
</dbReference>
<feature type="domain" description="2Fe-2S ferredoxin-type" evidence="14">
    <location>
        <begin position="23"/>
        <end position="107"/>
    </location>
</feature>
<dbReference type="InterPro" id="IPR037165">
    <property type="entry name" value="AldOxase/xan_DH_Mopterin-bd_sf"/>
</dbReference>
<dbReference type="FunFam" id="3.30.365.10:FF:000001">
    <property type="entry name" value="Xanthine dehydrogenase oxidase"/>
    <property type="match status" value="1"/>
</dbReference>
<evidence type="ECO:0000256" key="8">
    <source>
        <dbReference type="ARBA" id="ARBA00022827"/>
    </source>
</evidence>
<dbReference type="Pfam" id="PF03450">
    <property type="entry name" value="CO_deh_flav_C"/>
    <property type="match status" value="1"/>
</dbReference>